<dbReference type="RefSeq" id="WP_017895424.1">
    <property type="nucleotide sequence ID" value="NZ_CBXI010000010.1"/>
</dbReference>
<dbReference type="Pfam" id="PF04055">
    <property type="entry name" value="Radical_SAM"/>
    <property type="match status" value="1"/>
</dbReference>
<evidence type="ECO:0000256" key="2">
    <source>
        <dbReference type="ARBA" id="ARBA00022723"/>
    </source>
</evidence>
<dbReference type="CDD" id="cd01335">
    <property type="entry name" value="Radical_SAM"/>
    <property type="match status" value="1"/>
</dbReference>
<dbReference type="GO" id="GO:0046872">
    <property type="term" value="F:metal ion binding"/>
    <property type="evidence" value="ECO:0007669"/>
    <property type="project" value="UniProtKB-KW"/>
</dbReference>
<dbReference type="OrthoDB" id="9810775at2"/>
<proteinExistence type="predicted"/>
<keyword evidence="2" id="KW-0479">Metal-binding</keyword>
<evidence type="ECO:0000256" key="4">
    <source>
        <dbReference type="ARBA" id="ARBA00023014"/>
    </source>
</evidence>
<feature type="domain" description="Radical SAM core" evidence="5">
    <location>
        <begin position="89"/>
        <end position="309"/>
    </location>
</feature>
<dbReference type="GO" id="GO:0003824">
    <property type="term" value="F:catalytic activity"/>
    <property type="evidence" value="ECO:0007669"/>
    <property type="project" value="InterPro"/>
</dbReference>
<keyword evidence="4" id="KW-0411">Iron-sulfur</keyword>
<reference evidence="6 7" key="1">
    <citation type="journal article" date="2015" name="Genome Announc.">
        <title>Draft Genome Sequence of Clostridium tyrobutyricum Strain DIVETGP, Isolated from Cow's Milk for Grana Padano Production.</title>
        <authorList>
            <person name="Soggiu A."/>
            <person name="Piras C."/>
            <person name="Gaiarsa S."/>
            <person name="Sassera D."/>
            <person name="Roncada P."/>
            <person name="Bendixen E."/>
            <person name="Brasca M."/>
            <person name="Bonizzi L."/>
        </authorList>
    </citation>
    <scope>NUCLEOTIDE SEQUENCE [LARGE SCALE GENOMIC DNA]</scope>
    <source>
        <strain evidence="6 7">DIVETGP</strain>
    </source>
</reference>
<dbReference type="GO" id="GO:0051536">
    <property type="term" value="F:iron-sulfur cluster binding"/>
    <property type="evidence" value="ECO:0007669"/>
    <property type="project" value="UniProtKB-KW"/>
</dbReference>
<dbReference type="SFLD" id="SFLDG01100">
    <property type="entry name" value="methyltransferase_(Class_D)"/>
    <property type="match status" value="1"/>
</dbReference>
<keyword evidence="3" id="KW-0408">Iron</keyword>
<evidence type="ECO:0000313" key="7">
    <source>
        <dbReference type="Proteomes" id="UP000019482"/>
    </source>
</evidence>
<name>W6N3U9_CLOTY</name>
<dbReference type="PANTHER" id="PTHR43306">
    <property type="entry name" value="7,8-DIHYDRO-6-HYDROXYMETHYLPTERIN DIMETHYLTRANSFERASE"/>
    <property type="match status" value="1"/>
</dbReference>
<dbReference type="Proteomes" id="UP000019482">
    <property type="component" value="Unassembled WGS sequence"/>
</dbReference>
<dbReference type="NCBIfam" id="NF045646">
    <property type="entry name" value="rSAM_Se_TrsS"/>
    <property type="match status" value="1"/>
</dbReference>
<gene>
    <name evidence="6" type="ORF">CTDIVETGP_0866</name>
</gene>
<evidence type="ECO:0000256" key="3">
    <source>
        <dbReference type="ARBA" id="ARBA00023004"/>
    </source>
</evidence>
<dbReference type="AlphaFoldDB" id="W6N3U9"/>
<dbReference type="InterPro" id="IPR013785">
    <property type="entry name" value="Aldolase_TIM"/>
</dbReference>
<organism evidence="6 7">
    <name type="scientific">Clostridium tyrobutyricum DIVETGP</name>
    <dbReference type="NCBI Taxonomy" id="1408889"/>
    <lineage>
        <taxon>Bacteria</taxon>
        <taxon>Bacillati</taxon>
        <taxon>Bacillota</taxon>
        <taxon>Clostridia</taxon>
        <taxon>Eubacteriales</taxon>
        <taxon>Clostridiaceae</taxon>
        <taxon>Clostridium</taxon>
    </lineage>
</organism>
<sequence length="458" mass="52007">MTNSNLISETESICPCCLKKISAKKILKHNKVYMEKYCHEHGKFTTIIWDESIPLNSWVRNKKRAYINYPNTTVNKGCPYDCGLCSSHRQNTCTGLIEVTQKCNLKCRFCFASSCLNKGEDPSMEKIKFLYESLMKSSGRCNVQLSGGEPTLRDDLPQIVLLGRNIGFEFIQLNTNGIRIALEEDFTKRLGEAGLDSVFLQFDGTKDSIYKELRGRKLLELKLQAIKNCKTYGIGVVLVPTLVPGINIDNIGEIIDFAIDNLPSVRGVHFQPVSYFGRIPHIPEDSDRITLPEIMDNIEKQTSGKIKINSMKPPGCENALCSFHGNYIYINKDEILSVTNSNSCCSTVETAVKGAVKAKRFVSRNWSARKPINLKEKLNFKRPNTWDSILYRIKNYSFSISAMAFQDIWNLDLERVKDCCIHVVNPEGKLIPFCLYNITDINGNYMYRRGSINEVHNN</sequence>
<dbReference type="SUPFAM" id="SSF102114">
    <property type="entry name" value="Radical SAM enzymes"/>
    <property type="match status" value="1"/>
</dbReference>
<dbReference type="EMBL" id="CBXI010000010">
    <property type="protein sequence ID" value="CDL90796.1"/>
    <property type="molecule type" value="Genomic_DNA"/>
</dbReference>
<evidence type="ECO:0000313" key="6">
    <source>
        <dbReference type="EMBL" id="CDL90796.1"/>
    </source>
</evidence>
<dbReference type="GeneID" id="29418532"/>
<dbReference type="PROSITE" id="PS51918">
    <property type="entry name" value="RADICAL_SAM"/>
    <property type="match status" value="1"/>
</dbReference>
<dbReference type="InterPro" id="IPR034474">
    <property type="entry name" value="Methyltransferase_Class_D"/>
</dbReference>
<accession>W6N3U9</accession>
<dbReference type="InterPro" id="IPR056488">
    <property type="entry name" value="Zn_ribbon_HMPTM"/>
</dbReference>
<dbReference type="InterPro" id="IPR058240">
    <property type="entry name" value="rSAM_sf"/>
</dbReference>
<dbReference type="Gene3D" id="3.20.20.70">
    <property type="entry name" value="Aldolase class I"/>
    <property type="match status" value="1"/>
</dbReference>
<dbReference type="SFLD" id="SFLDS00029">
    <property type="entry name" value="Radical_SAM"/>
    <property type="match status" value="1"/>
</dbReference>
<keyword evidence="7" id="KW-1185">Reference proteome</keyword>
<dbReference type="InterPro" id="IPR007197">
    <property type="entry name" value="rSAM"/>
</dbReference>
<dbReference type="SFLD" id="SFLDG01067">
    <property type="entry name" value="SPASM/twitch_domain_containing"/>
    <property type="match status" value="1"/>
</dbReference>
<dbReference type="InterPro" id="IPR054698">
    <property type="entry name" value="rSAM_Se_TrsS"/>
</dbReference>
<dbReference type="InterPro" id="IPR006638">
    <property type="entry name" value="Elp3/MiaA/NifB-like_rSAM"/>
</dbReference>
<evidence type="ECO:0000256" key="1">
    <source>
        <dbReference type="ARBA" id="ARBA00022691"/>
    </source>
</evidence>
<dbReference type="Pfam" id="PF23545">
    <property type="entry name" value="Zn_ribbon_HMPTM"/>
    <property type="match status" value="1"/>
</dbReference>
<dbReference type="PANTHER" id="PTHR43306:SF1">
    <property type="entry name" value="7,8-DIHYDRO-6-HYDROXYMETHYLPTERIN DIMETHYLTRANSFERASE"/>
    <property type="match status" value="1"/>
</dbReference>
<keyword evidence="1" id="KW-0949">S-adenosyl-L-methionine</keyword>
<evidence type="ECO:0000259" key="5">
    <source>
        <dbReference type="PROSITE" id="PS51918"/>
    </source>
</evidence>
<comment type="caution">
    <text evidence="6">The sequence shown here is derived from an EMBL/GenBank/DDBJ whole genome shotgun (WGS) entry which is preliminary data.</text>
</comment>
<dbReference type="SMART" id="SM00729">
    <property type="entry name" value="Elp3"/>
    <property type="match status" value="1"/>
</dbReference>
<protein>
    <submittedName>
        <fullName evidence="6">Molybdenum cofactor biosynthesis protein MoaA</fullName>
    </submittedName>
</protein>